<proteinExistence type="predicted"/>
<evidence type="ECO:0000256" key="1">
    <source>
        <dbReference type="ARBA" id="ARBA00022553"/>
    </source>
</evidence>
<dbReference type="EMBL" id="CP000250">
    <property type="protein sequence ID" value="ABD05208.1"/>
    <property type="molecule type" value="Genomic_DNA"/>
</dbReference>
<evidence type="ECO:0000259" key="5">
    <source>
        <dbReference type="PROSITE" id="PS50110"/>
    </source>
</evidence>
<feature type="modified residue" description="4-aspartylphosphate" evidence="4">
    <location>
        <position position="59"/>
    </location>
</feature>
<organism evidence="6 7">
    <name type="scientific">Rhodopseudomonas palustris (strain HaA2)</name>
    <dbReference type="NCBI Taxonomy" id="316058"/>
    <lineage>
        <taxon>Bacteria</taxon>
        <taxon>Pseudomonadati</taxon>
        <taxon>Pseudomonadota</taxon>
        <taxon>Alphaproteobacteria</taxon>
        <taxon>Hyphomicrobiales</taxon>
        <taxon>Nitrobacteraceae</taxon>
        <taxon>Rhodopseudomonas</taxon>
    </lineage>
</organism>
<dbReference type="STRING" id="316058.RPB_0497"/>
<dbReference type="PANTHER" id="PTHR44591:SF3">
    <property type="entry name" value="RESPONSE REGULATORY DOMAIN-CONTAINING PROTEIN"/>
    <property type="match status" value="1"/>
</dbReference>
<feature type="domain" description="Response regulatory" evidence="5">
    <location>
        <begin position="9"/>
        <end position="122"/>
    </location>
</feature>
<keyword evidence="2" id="KW-0805">Transcription regulation</keyword>
<dbReference type="Proteomes" id="UP000008809">
    <property type="component" value="Chromosome"/>
</dbReference>
<dbReference type="eggNOG" id="COG0784">
    <property type="taxonomic scope" value="Bacteria"/>
</dbReference>
<protein>
    <submittedName>
        <fullName evidence="6">Response regulator receiver domain protein</fullName>
    </submittedName>
</protein>
<dbReference type="RefSeq" id="WP_011439398.1">
    <property type="nucleotide sequence ID" value="NC_007778.1"/>
</dbReference>
<keyword evidence="3" id="KW-0804">Transcription</keyword>
<dbReference type="Gene3D" id="3.40.50.2300">
    <property type="match status" value="1"/>
</dbReference>
<keyword evidence="1 4" id="KW-0597">Phosphoprotein</keyword>
<dbReference type="InterPro" id="IPR050595">
    <property type="entry name" value="Bact_response_regulator"/>
</dbReference>
<dbReference type="SUPFAM" id="SSF52172">
    <property type="entry name" value="CheY-like"/>
    <property type="match status" value="1"/>
</dbReference>
<dbReference type="SMART" id="SM00448">
    <property type="entry name" value="REC"/>
    <property type="match status" value="1"/>
</dbReference>
<dbReference type="GO" id="GO:0000160">
    <property type="term" value="P:phosphorelay signal transduction system"/>
    <property type="evidence" value="ECO:0007669"/>
    <property type="project" value="InterPro"/>
</dbReference>
<dbReference type="AlphaFoldDB" id="Q2J2V2"/>
<dbReference type="InterPro" id="IPR001789">
    <property type="entry name" value="Sig_transdc_resp-reg_receiver"/>
</dbReference>
<reference evidence="6 7" key="1">
    <citation type="submission" date="2006-01" db="EMBL/GenBank/DDBJ databases">
        <title>Complete sequence of Rhodopseudomonas palustris HaA2.</title>
        <authorList>
            <consortium name="US DOE Joint Genome Institute"/>
            <person name="Copeland A."/>
            <person name="Lucas S."/>
            <person name="Lapidus A."/>
            <person name="Barry K."/>
            <person name="Detter J.C."/>
            <person name="Glavina T."/>
            <person name="Hammon N."/>
            <person name="Israni S."/>
            <person name="Pitluck S."/>
            <person name="Chain P."/>
            <person name="Malfatti S."/>
            <person name="Shin M."/>
            <person name="Vergez L."/>
            <person name="Schmutz J."/>
            <person name="Larimer F."/>
            <person name="Land M."/>
            <person name="Hauser L."/>
            <person name="Pelletier D.A."/>
            <person name="Kyrpides N."/>
            <person name="Anderson I."/>
            <person name="Oda Y."/>
            <person name="Harwood C.S."/>
            <person name="Richardson P."/>
        </authorList>
    </citation>
    <scope>NUCLEOTIDE SEQUENCE [LARGE SCALE GENOMIC DNA]</scope>
    <source>
        <strain evidence="6 7">HaA2</strain>
    </source>
</reference>
<evidence type="ECO:0000256" key="3">
    <source>
        <dbReference type="ARBA" id="ARBA00023163"/>
    </source>
</evidence>
<dbReference type="PROSITE" id="PS50110">
    <property type="entry name" value="RESPONSE_REGULATORY"/>
    <property type="match status" value="1"/>
</dbReference>
<name>Q2J2V2_RHOP2</name>
<evidence type="ECO:0000313" key="6">
    <source>
        <dbReference type="EMBL" id="ABD05208.1"/>
    </source>
</evidence>
<dbReference type="InterPro" id="IPR011006">
    <property type="entry name" value="CheY-like_superfamily"/>
</dbReference>
<evidence type="ECO:0000256" key="4">
    <source>
        <dbReference type="PROSITE-ProRule" id="PRU00169"/>
    </source>
</evidence>
<dbReference type="HOGENOM" id="CLU_000445_69_8_5"/>
<accession>Q2J2V2</accession>
<dbReference type="Pfam" id="PF00072">
    <property type="entry name" value="Response_reg"/>
    <property type="match status" value="1"/>
</dbReference>
<evidence type="ECO:0000256" key="2">
    <source>
        <dbReference type="ARBA" id="ARBA00023015"/>
    </source>
</evidence>
<keyword evidence="7" id="KW-1185">Reference proteome</keyword>
<dbReference type="PANTHER" id="PTHR44591">
    <property type="entry name" value="STRESS RESPONSE REGULATOR PROTEIN 1"/>
    <property type="match status" value="1"/>
</dbReference>
<dbReference type="OrthoDB" id="9784719at2"/>
<gene>
    <name evidence="6" type="ordered locus">RPB_0497</name>
</gene>
<evidence type="ECO:0000313" key="7">
    <source>
        <dbReference type="Proteomes" id="UP000008809"/>
    </source>
</evidence>
<dbReference type="KEGG" id="rpb:RPB_0497"/>
<sequence length="125" mass="13897">MASIHPPIRVLVVEDEMFIRMDVVEFLRAAGVDVVEAISAAEGIRLLERDPDIRLMFTDIDMPGAMNGLKLAAAVRERWPPIKIIATSGHFKLQAGDLPPDALFFLKPYQPAEIIDAVRRLTYAA</sequence>